<evidence type="ECO:0000256" key="1">
    <source>
        <dbReference type="ARBA" id="ARBA00004477"/>
    </source>
</evidence>
<evidence type="ECO:0000256" key="5">
    <source>
        <dbReference type="ARBA" id="ARBA00022989"/>
    </source>
</evidence>
<comment type="subcellular location">
    <subcellularLocation>
        <location evidence="1">Endoplasmic reticulum membrane</location>
        <topology evidence="1">Multi-pass membrane protein</topology>
    </subcellularLocation>
</comment>
<keyword evidence="4" id="KW-0256">Endoplasmic reticulum</keyword>
<dbReference type="OrthoDB" id="19102at2759"/>
<evidence type="ECO:0000313" key="9">
    <source>
        <dbReference type="Proteomes" id="UP001146351"/>
    </source>
</evidence>
<keyword evidence="3 7" id="KW-0812">Transmembrane</keyword>
<evidence type="ECO:0000256" key="2">
    <source>
        <dbReference type="ARBA" id="ARBA00008917"/>
    </source>
</evidence>
<evidence type="ECO:0000313" key="8">
    <source>
        <dbReference type="EMBL" id="KAJ5179616.1"/>
    </source>
</evidence>
<reference evidence="8" key="1">
    <citation type="submission" date="2022-11" db="EMBL/GenBank/DDBJ databases">
        <authorList>
            <person name="Petersen C."/>
        </authorList>
    </citation>
    <scope>NUCLEOTIDE SEQUENCE</scope>
    <source>
        <strain evidence="8">IBT 21917</strain>
    </source>
</reference>
<dbReference type="InterPro" id="IPR035952">
    <property type="entry name" value="Rhomboid-like_sf"/>
</dbReference>
<dbReference type="PANTHER" id="PTHR11009">
    <property type="entry name" value="DER1-LIKE PROTEIN, DERLIN"/>
    <property type="match status" value="1"/>
</dbReference>
<proteinExistence type="inferred from homology"/>
<dbReference type="EMBL" id="JAPQKO010000002">
    <property type="protein sequence ID" value="KAJ5179616.1"/>
    <property type="molecule type" value="Genomic_DNA"/>
</dbReference>
<dbReference type="InterPro" id="IPR007599">
    <property type="entry name" value="DER1"/>
</dbReference>
<dbReference type="Proteomes" id="UP001146351">
    <property type="component" value="Unassembled WGS sequence"/>
</dbReference>
<dbReference type="GO" id="GO:0006950">
    <property type="term" value="P:response to stress"/>
    <property type="evidence" value="ECO:0007669"/>
    <property type="project" value="UniProtKB-ARBA"/>
</dbReference>
<dbReference type="Pfam" id="PF04511">
    <property type="entry name" value="DER1"/>
    <property type="match status" value="1"/>
</dbReference>
<dbReference type="SUPFAM" id="SSF144091">
    <property type="entry name" value="Rhomboid-like"/>
    <property type="match status" value="1"/>
</dbReference>
<name>A0A9W9IM38_9EURO</name>
<feature type="transmembrane region" description="Helical" evidence="7">
    <location>
        <begin position="6"/>
        <end position="24"/>
    </location>
</feature>
<feature type="transmembrane region" description="Helical" evidence="7">
    <location>
        <begin position="36"/>
        <end position="60"/>
    </location>
</feature>
<evidence type="ECO:0008006" key="10">
    <source>
        <dbReference type="Google" id="ProtNLM"/>
    </source>
</evidence>
<evidence type="ECO:0000256" key="6">
    <source>
        <dbReference type="ARBA" id="ARBA00023136"/>
    </source>
</evidence>
<gene>
    <name evidence="8" type="ORF">N7492_002826</name>
</gene>
<sequence>MTALALVQSVLVYSGVLSGYYAVFLPGRIFKLFPEIWRVATPFLLTGPNLSFFFDLYFLYHYGTSLETSSARFSQPGDFFIYVIFVASVIMP</sequence>
<keyword evidence="6 7" id="KW-0472">Membrane</keyword>
<reference evidence="8" key="2">
    <citation type="journal article" date="2023" name="IMA Fungus">
        <title>Comparative genomic study of the Penicillium genus elucidates a diverse pangenome and 15 lateral gene transfer events.</title>
        <authorList>
            <person name="Petersen C."/>
            <person name="Sorensen T."/>
            <person name="Nielsen M.R."/>
            <person name="Sondergaard T.E."/>
            <person name="Sorensen J.L."/>
            <person name="Fitzpatrick D.A."/>
            <person name="Frisvad J.C."/>
            <person name="Nielsen K.L."/>
        </authorList>
    </citation>
    <scope>NUCLEOTIDE SEQUENCE</scope>
    <source>
        <strain evidence="8">IBT 21917</strain>
    </source>
</reference>
<evidence type="ECO:0000256" key="7">
    <source>
        <dbReference type="SAM" id="Phobius"/>
    </source>
</evidence>
<comment type="similarity">
    <text evidence="2">Belongs to the derlin family.</text>
</comment>
<organism evidence="8 9">
    <name type="scientific">Penicillium capsulatum</name>
    <dbReference type="NCBI Taxonomy" id="69766"/>
    <lineage>
        <taxon>Eukaryota</taxon>
        <taxon>Fungi</taxon>
        <taxon>Dikarya</taxon>
        <taxon>Ascomycota</taxon>
        <taxon>Pezizomycotina</taxon>
        <taxon>Eurotiomycetes</taxon>
        <taxon>Eurotiomycetidae</taxon>
        <taxon>Eurotiales</taxon>
        <taxon>Aspergillaceae</taxon>
        <taxon>Penicillium</taxon>
    </lineage>
</organism>
<keyword evidence="9" id="KW-1185">Reference proteome</keyword>
<dbReference type="GO" id="GO:0005789">
    <property type="term" value="C:endoplasmic reticulum membrane"/>
    <property type="evidence" value="ECO:0007669"/>
    <property type="project" value="UniProtKB-SubCell"/>
</dbReference>
<comment type="caution">
    <text evidence="8">The sequence shown here is derived from an EMBL/GenBank/DDBJ whole genome shotgun (WGS) entry which is preliminary data.</text>
</comment>
<dbReference type="AlphaFoldDB" id="A0A9W9IM38"/>
<evidence type="ECO:0000256" key="3">
    <source>
        <dbReference type="ARBA" id="ARBA00022692"/>
    </source>
</evidence>
<evidence type="ECO:0000256" key="4">
    <source>
        <dbReference type="ARBA" id="ARBA00022824"/>
    </source>
</evidence>
<keyword evidence="5 7" id="KW-1133">Transmembrane helix</keyword>
<accession>A0A9W9IM38</accession>
<feature type="transmembrane region" description="Helical" evidence="7">
    <location>
        <begin position="72"/>
        <end position="91"/>
    </location>
</feature>
<protein>
    <recommendedName>
        <fullName evidence="10">Derlin</fullName>
    </recommendedName>
</protein>